<comment type="caution">
    <text evidence="2">The sequence shown here is derived from an EMBL/GenBank/DDBJ whole genome shotgun (WGS) entry which is preliminary data.</text>
</comment>
<protein>
    <submittedName>
        <fullName evidence="2">Uncharacterized protein</fullName>
    </submittedName>
</protein>
<reference evidence="2 3" key="1">
    <citation type="journal article" date="2018" name="Front. Plant Sci.">
        <title>Red Clover (Trifolium pratense) and Zigzag Clover (T. medium) - A Picture of Genomic Similarities and Differences.</title>
        <authorList>
            <person name="Dluhosova J."/>
            <person name="Istvanek J."/>
            <person name="Nedelnik J."/>
            <person name="Repkova J."/>
        </authorList>
    </citation>
    <scope>NUCLEOTIDE SEQUENCE [LARGE SCALE GENOMIC DNA]</scope>
    <source>
        <strain evidence="3">cv. 10/8</strain>
        <tissue evidence="2">Leaf</tissue>
    </source>
</reference>
<name>A0A392T5X0_9FABA</name>
<sequence length="93" mass="10885">STDFEDDEGVAETLKSKEEAHPEEEDKGEDQEKLLVEIEMHRRDVIEKEEAMKETLNVRNGDFYKAAEPQPMKIQDEDLQQREHPSNRAEEKS</sequence>
<feature type="compositionally biased region" description="Acidic residues" evidence="1">
    <location>
        <begin position="1"/>
        <end position="10"/>
    </location>
</feature>
<evidence type="ECO:0000313" key="2">
    <source>
        <dbReference type="EMBL" id="MCI55924.1"/>
    </source>
</evidence>
<proteinExistence type="predicted"/>
<organism evidence="2 3">
    <name type="scientific">Trifolium medium</name>
    <dbReference type="NCBI Taxonomy" id="97028"/>
    <lineage>
        <taxon>Eukaryota</taxon>
        <taxon>Viridiplantae</taxon>
        <taxon>Streptophyta</taxon>
        <taxon>Embryophyta</taxon>
        <taxon>Tracheophyta</taxon>
        <taxon>Spermatophyta</taxon>
        <taxon>Magnoliopsida</taxon>
        <taxon>eudicotyledons</taxon>
        <taxon>Gunneridae</taxon>
        <taxon>Pentapetalae</taxon>
        <taxon>rosids</taxon>
        <taxon>fabids</taxon>
        <taxon>Fabales</taxon>
        <taxon>Fabaceae</taxon>
        <taxon>Papilionoideae</taxon>
        <taxon>50 kb inversion clade</taxon>
        <taxon>NPAAA clade</taxon>
        <taxon>Hologalegina</taxon>
        <taxon>IRL clade</taxon>
        <taxon>Trifolieae</taxon>
        <taxon>Trifolium</taxon>
    </lineage>
</organism>
<feature type="region of interest" description="Disordered" evidence="1">
    <location>
        <begin position="62"/>
        <end position="93"/>
    </location>
</feature>
<dbReference type="AlphaFoldDB" id="A0A392T5X0"/>
<dbReference type="Proteomes" id="UP000265520">
    <property type="component" value="Unassembled WGS sequence"/>
</dbReference>
<keyword evidence="3" id="KW-1185">Reference proteome</keyword>
<feature type="non-terminal residue" evidence="2">
    <location>
        <position position="93"/>
    </location>
</feature>
<accession>A0A392T5X0</accession>
<dbReference type="EMBL" id="LXQA010503856">
    <property type="protein sequence ID" value="MCI55924.1"/>
    <property type="molecule type" value="Genomic_DNA"/>
</dbReference>
<feature type="compositionally biased region" description="Basic and acidic residues" evidence="1">
    <location>
        <begin position="74"/>
        <end position="93"/>
    </location>
</feature>
<evidence type="ECO:0000313" key="3">
    <source>
        <dbReference type="Proteomes" id="UP000265520"/>
    </source>
</evidence>
<feature type="non-terminal residue" evidence="2">
    <location>
        <position position="1"/>
    </location>
</feature>
<feature type="region of interest" description="Disordered" evidence="1">
    <location>
        <begin position="1"/>
        <end position="33"/>
    </location>
</feature>
<evidence type="ECO:0000256" key="1">
    <source>
        <dbReference type="SAM" id="MobiDB-lite"/>
    </source>
</evidence>